<feature type="compositionally biased region" description="Polar residues" evidence="1">
    <location>
        <begin position="395"/>
        <end position="413"/>
    </location>
</feature>
<feature type="compositionally biased region" description="Basic and acidic residues" evidence="1">
    <location>
        <begin position="368"/>
        <end position="394"/>
    </location>
</feature>
<keyword evidence="3" id="KW-1185">Reference proteome</keyword>
<dbReference type="Proteomes" id="UP000541558">
    <property type="component" value="Unassembled WGS sequence"/>
</dbReference>
<protein>
    <submittedName>
        <fullName evidence="2">Uncharacterized protein</fullName>
    </submittedName>
</protein>
<evidence type="ECO:0000313" key="3">
    <source>
        <dbReference type="Proteomes" id="UP000541558"/>
    </source>
</evidence>
<organism evidence="2 3">
    <name type="scientific">Ephemerocybe angulata</name>
    <dbReference type="NCBI Taxonomy" id="980116"/>
    <lineage>
        <taxon>Eukaryota</taxon>
        <taxon>Fungi</taxon>
        <taxon>Dikarya</taxon>
        <taxon>Basidiomycota</taxon>
        <taxon>Agaricomycotina</taxon>
        <taxon>Agaricomycetes</taxon>
        <taxon>Agaricomycetidae</taxon>
        <taxon>Agaricales</taxon>
        <taxon>Agaricineae</taxon>
        <taxon>Psathyrellaceae</taxon>
        <taxon>Ephemerocybe</taxon>
    </lineage>
</organism>
<feature type="compositionally biased region" description="Polar residues" evidence="1">
    <location>
        <begin position="67"/>
        <end position="81"/>
    </location>
</feature>
<comment type="caution">
    <text evidence="2">The sequence shown here is derived from an EMBL/GenBank/DDBJ whole genome shotgun (WGS) entry which is preliminary data.</text>
</comment>
<proteinExistence type="predicted"/>
<name>A0A8H5C165_9AGAR</name>
<accession>A0A8H5C165</accession>
<reference evidence="2 3" key="1">
    <citation type="journal article" date="2020" name="ISME J.">
        <title>Uncovering the hidden diversity of litter-decomposition mechanisms in mushroom-forming fungi.</title>
        <authorList>
            <person name="Floudas D."/>
            <person name="Bentzer J."/>
            <person name="Ahren D."/>
            <person name="Johansson T."/>
            <person name="Persson P."/>
            <person name="Tunlid A."/>
        </authorList>
    </citation>
    <scope>NUCLEOTIDE SEQUENCE [LARGE SCALE GENOMIC DNA]</scope>
    <source>
        <strain evidence="2 3">CBS 175.51</strain>
    </source>
</reference>
<feature type="region of interest" description="Disordered" evidence="1">
    <location>
        <begin position="60"/>
        <end position="101"/>
    </location>
</feature>
<sequence length="495" mass="54963">MGHILPGARNVSVNELGYNDVAGNLYSSTINIYTQSTPSTPPRSLFLEIWGRLGLPGLRTGNHAGGSESSTVASTDSQSESDLLEPSEVTTSPVEELNPPSVTRLTTPQVYVYSMLNSGHGLACWKPQPWKTAPPKTFRNRREEWGAKPGDVGIYRIEDGFKRLFNIWDDEDAIQNTAKASFFTGPVPDPRKDSEATGTEWKPPTLLDRVERFEFTCPSHAEQGAILALTSPGTLNEVQNQEKLRDHICNYAELFYNHANMLQQLGSDESLYIVTVSIKSRDWGIAAFRDHMFAPDNVLILAQRNCWDRGYRWTHRGSAEARYGVSESTLADECLFLRGFKLDFSAPFRTRMKSQSLSLGLEEDEAHDQDAGYRTRGENDEAGDTKTGDSDGLNRDSNSAGRSGSPCINTPVESSMLATHPGEVRVNRFHDSPGYGDTLHPCDVITKYLLTQTGADFALSHDDDWRHLNAFQKYNRVPTGDSSGWNDIQTDIQSG</sequence>
<evidence type="ECO:0000313" key="2">
    <source>
        <dbReference type="EMBL" id="KAF5332258.1"/>
    </source>
</evidence>
<feature type="region of interest" description="Disordered" evidence="1">
    <location>
        <begin position="181"/>
        <end position="201"/>
    </location>
</feature>
<dbReference type="EMBL" id="JAACJK010000111">
    <property type="protein sequence ID" value="KAF5332258.1"/>
    <property type="molecule type" value="Genomic_DNA"/>
</dbReference>
<gene>
    <name evidence="2" type="ORF">D9611_008140</name>
</gene>
<feature type="region of interest" description="Disordered" evidence="1">
    <location>
        <begin position="357"/>
        <end position="413"/>
    </location>
</feature>
<dbReference type="AlphaFoldDB" id="A0A8H5C165"/>
<dbReference type="OrthoDB" id="3222453at2759"/>
<evidence type="ECO:0000256" key="1">
    <source>
        <dbReference type="SAM" id="MobiDB-lite"/>
    </source>
</evidence>